<dbReference type="EMBL" id="SIPS01000001">
    <property type="protein sequence ID" value="TAW28841.1"/>
    <property type="molecule type" value="Genomic_DNA"/>
</dbReference>
<gene>
    <name evidence="2" type="ORF">ELI19_04785</name>
</gene>
<evidence type="ECO:0000313" key="2">
    <source>
        <dbReference type="EMBL" id="TAW28841.1"/>
    </source>
</evidence>
<dbReference type="CDD" id="cd00093">
    <property type="entry name" value="HTH_XRE"/>
    <property type="match status" value="1"/>
</dbReference>
<dbReference type="Proteomes" id="UP000292036">
    <property type="component" value="Unassembled WGS sequence"/>
</dbReference>
<accession>A0ABD7PN96</accession>
<name>A0ABD7PN96_RHILE</name>
<dbReference type="SUPFAM" id="SSF47413">
    <property type="entry name" value="lambda repressor-like DNA-binding domains"/>
    <property type="match status" value="1"/>
</dbReference>
<protein>
    <submittedName>
        <fullName evidence="2">Transcriptional regulator</fullName>
    </submittedName>
</protein>
<evidence type="ECO:0000313" key="3">
    <source>
        <dbReference type="Proteomes" id="UP000292036"/>
    </source>
</evidence>
<evidence type="ECO:0000259" key="1">
    <source>
        <dbReference type="PROSITE" id="PS50943"/>
    </source>
</evidence>
<dbReference type="InterPro" id="IPR010982">
    <property type="entry name" value="Lambda_DNA-bd_dom_sf"/>
</dbReference>
<sequence>MSTEWKTLRDELPEDVRARLDMKRQERRLGKALAEVRKAMHATQQEVATRAAMTQNTVSKIESADDVLLSSIVRYMHSLGGGVELVLKTPDGKARRVDFDPEIYVKQTVSLQST</sequence>
<comment type="caution">
    <text evidence="2">The sequence shown here is derived from an EMBL/GenBank/DDBJ whole genome shotgun (WGS) entry which is preliminary data.</text>
</comment>
<feature type="domain" description="HTH cro/C1-type" evidence="1">
    <location>
        <begin position="33"/>
        <end position="63"/>
    </location>
</feature>
<proteinExistence type="predicted"/>
<reference evidence="2 3" key="1">
    <citation type="submission" date="2019-02" db="EMBL/GenBank/DDBJ databases">
        <title>The genomic architecture of introgression among sibling species of bacteria.</title>
        <authorList>
            <person name="Cavassim M.I.A."/>
            <person name="Moeskjaer S."/>
            <person name="Moslemi C."/>
            <person name="Fields B."/>
            <person name="Bachmann A."/>
            <person name="Vilhjalmsson B."/>
            <person name="Schierup M.H."/>
            <person name="Young J.P.W."/>
            <person name="Andersen S.U."/>
        </authorList>
    </citation>
    <scope>NUCLEOTIDE SEQUENCE [LARGE SCALE GENOMIC DNA]</scope>
    <source>
        <strain evidence="2 3">SM151B</strain>
    </source>
</reference>
<dbReference type="PROSITE" id="PS50943">
    <property type="entry name" value="HTH_CROC1"/>
    <property type="match status" value="1"/>
</dbReference>
<dbReference type="AlphaFoldDB" id="A0ABD7PN96"/>
<dbReference type="InterPro" id="IPR001387">
    <property type="entry name" value="Cro/C1-type_HTH"/>
</dbReference>
<dbReference type="RefSeq" id="WP_130677268.1">
    <property type="nucleotide sequence ID" value="NZ_SIOS01000001.1"/>
</dbReference>
<dbReference type="Gene3D" id="1.10.260.40">
    <property type="entry name" value="lambda repressor-like DNA-binding domains"/>
    <property type="match status" value="1"/>
</dbReference>
<organism evidence="2 3">
    <name type="scientific">Rhizobium leguminosarum</name>
    <dbReference type="NCBI Taxonomy" id="384"/>
    <lineage>
        <taxon>Bacteria</taxon>
        <taxon>Pseudomonadati</taxon>
        <taxon>Pseudomonadota</taxon>
        <taxon>Alphaproteobacteria</taxon>
        <taxon>Hyphomicrobiales</taxon>
        <taxon>Rhizobiaceae</taxon>
        <taxon>Rhizobium/Agrobacterium group</taxon>
        <taxon>Rhizobium</taxon>
    </lineage>
</organism>